<name>A0A0E4FW85_9BRAD</name>
<reference evidence="1 2" key="1">
    <citation type="submission" date="2014-11" db="EMBL/GenBank/DDBJ databases">
        <title>Symbiosis island explosion on the genome of extra-slow-growing strains of soybean bradyrhizobia with massive insertion sequences.</title>
        <authorList>
            <person name="Iida T."/>
            <person name="Minamisawa K."/>
        </authorList>
    </citation>
    <scope>NUCLEOTIDE SEQUENCE [LARGE SCALE GENOMIC DNA]</scope>
    <source>
        <strain evidence="1 2">NK6</strain>
    </source>
</reference>
<evidence type="ECO:0000313" key="1">
    <source>
        <dbReference type="EMBL" id="BAR59828.1"/>
    </source>
</evidence>
<accession>A0A0E4FW85</accession>
<dbReference type="EMBL" id="AP014685">
    <property type="protein sequence ID" value="BAR59828.1"/>
    <property type="molecule type" value="Genomic_DNA"/>
</dbReference>
<dbReference type="AlphaFoldDB" id="A0A0E4FW85"/>
<protein>
    <submittedName>
        <fullName evidence="1">Uncharacterized protein</fullName>
    </submittedName>
</protein>
<sequence length="34" mass="3639">MVAHKPFIDIPKFASARSSERSLAHACASKGHST</sequence>
<evidence type="ECO:0000313" key="2">
    <source>
        <dbReference type="Proteomes" id="UP000063308"/>
    </source>
</evidence>
<gene>
    <name evidence="1" type="ORF">NK6_6677</name>
</gene>
<proteinExistence type="predicted"/>
<dbReference type="Proteomes" id="UP000063308">
    <property type="component" value="Chromosome"/>
</dbReference>
<organism evidence="1 2">
    <name type="scientific">Bradyrhizobium diazoefficiens</name>
    <dbReference type="NCBI Taxonomy" id="1355477"/>
    <lineage>
        <taxon>Bacteria</taxon>
        <taxon>Pseudomonadati</taxon>
        <taxon>Pseudomonadota</taxon>
        <taxon>Alphaproteobacteria</taxon>
        <taxon>Hyphomicrobiales</taxon>
        <taxon>Nitrobacteraceae</taxon>
        <taxon>Bradyrhizobium</taxon>
    </lineage>
</organism>